<proteinExistence type="predicted"/>
<dbReference type="AlphaFoldDB" id="W0FHU0"/>
<evidence type="ECO:0000313" key="1">
    <source>
        <dbReference type="EMBL" id="AHF24298.1"/>
    </source>
</evidence>
<organism evidence="1">
    <name type="scientific">uncultured bacterium Contig1770</name>
    <dbReference type="NCBI Taxonomy" id="1393510"/>
    <lineage>
        <taxon>Bacteria</taxon>
        <taxon>environmental samples</taxon>
    </lineage>
</organism>
<accession>W0FHU0</accession>
<reference evidence="1" key="1">
    <citation type="journal article" date="2013" name="PLoS ONE">
        <title>Metagenomic insights into the carbohydrate-active enzymes carried by the microorganisms adhering to solid digesta in the rumen of cows.</title>
        <authorList>
            <person name="Wang L."/>
            <person name="Hatem A."/>
            <person name="Catalyurek U.V."/>
            <person name="Morrison M."/>
            <person name="Yu Z."/>
        </authorList>
    </citation>
    <scope>NUCLEOTIDE SEQUENCE</scope>
</reference>
<name>W0FHU0_9BACT</name>
<sequence>MTNEEVISILESTGYPVSYGVPADEEALPRIVVYESASSDLRADQTIYQRIRSYTAELWTAGKQPAQQRALEDALLAAGLVPTSMEMPLSDEKLIRTDYEFSTLLD</sequence>
<protein>
    <submittedName>
        <fullName evidence="1">Phage related protein</fullName>
    </submittedName>
</protein>
<dbReference type="EMBL" id="KC246789">
    <property type="protein sequence ID" value="AHF24298.1"/>
    <property type="molecule type" value="Genomic_DNA"/>
</dbReference>